<feature type="chain" id="PRO_5011784429" description="Outer membrane lipoprotein" evidence="2">
    <location>
        <begin position="24"/>
        <end position="327"/>
    </location>
</feature>
<gene>
    <name evidence="3" type="ORF">SAMN02745121_01662</name>
</gene>
<reference evidence="4" key="1">
    <citation type="submission" date="2016-10" db="EMBL/GenBank/DDBJ databases">
        <authorList>
            <person name="Varghese N."/>
            <person name="Submissions S."/>
        </authorList>
    </citation>
    <scope>NUCLEOTIDE SEQUENCE [LARGE SCALE GENOMIC DNA]</scope>
    <source>
        <strain evidence="4">ATCC 25963</strain>
    </source>
</reference>
<organism evidence="3 4">
    <name type="scientific">Nannocystis exedens</name>
    <dbReference type="NCBI Taxonomy" id="54"/>
    <lineage>
        <taxon>Bacteria</taxon>
        <taxon>Pseudomonadati</taxon>
        <taxon>Myxococcota</taxon>
        <taxon>Polyangia</taxon>
        <taxon>Nannocystales</taxon>
        <taxon>Nannocystaceae</taxon>
        <taxon>Nannocystis</taxon>
    </lineage>
</organism>
<dbReference type="OrthoDB" id="5393649at2"/>
<keyword evidence="4" id="KW-1185">Reference proteome</keyword>
<dbReference type="RefSeq" id="WP_100792821.1">
    <property type="nucleotide sequence ID" value="NZ_FOMX01000004.1"/>
</dbReference>
<dbReference type="STRING" id="54.SAMN02745121_01662"/>
<feature type="region of interest" description="Disordered" evidence="1">
    <location>
        <begin position="200"/>
        <end position="251"/>
    </location>
</feature>
<keyword evidence="2" id="KW-0732">Signal</keyword>
<feature type="signal peptide" evidence="2">
    <location>
        <begin position="1"/>
        <end position="23"/>
    </location>
</feature>
<dbReference type="EMBL" id="FOMX01000004">
    <property type="protein sequence ID" value="SFD79948.1"/>
    <property type="molecule type" value="Genomic_DNA"/>
</dbReference>
<evidence type="ECO:0000313" key="4">
    <source>
        <dbReference type="Proteomes" id="UP000199400"/>
    </source>
</evidence>
<evidence type="ECO:0000256" key="1">
    <source>
        <dbReference type="SAM" id="MobiDB-lite"/>
    </source>
</evidence>
<evidence type="ECO:0000256" key="2">
    <source>
        <dbReference type="SAM" id="SignalP"/>
    </source>
</evidence>
<dbReference type="Proteomes" id="UP000199400">
    <property type="component" value="Unassembled WGS sequence"/>
</dbReference>
<feature type="region of interest" description="Disordered" evidence="1">
    <location>
        <begin position="297"/>
        <end position="327"/>
    </location>
</feature>
<evidence type="ECO:0008006" key="5">
    <source>
        <dbReference type="Google" id="ProtNLM"/>
    </source>
</evidence>
<sequence>MRRPSSKSFGLMATLLLGAAVFACGPGVAEAHRPWSDSGQMVAPPWGQEVSLTIESGYGGALPTYQHGGSVFVAGQMGERYNIRVRNNSGERVEAVVTVDGRDVVSGQLGNYKTQRGYVLEPYGSVLIEGFRQSLDHVAAFRFTDVGNSYSGRWGTPQHVGVIGVAVFKEHQPRKLRRQPPPPIATRPYYEPYYGDYDAGGVESQMRSAPPPAPADAPEAKRAAAAPHGGGSAQAEAASPYDPSPRLGTQYGETTYSSVREVTFERRHKRRPDVMMTVYYDSAENLRARGIIVDPYFSPPPPHDPRPFPATSERHNQYAPPPPARRY</sequence>
<dbReference type="AlphaFoldDB" id="A0A1I1VDA1"/>
<dbReference type="PROSITE" id="PS51257">
    <property type="entry name" value="PROKAR_LIPOPROTEIN"/>
    <property type="match status" value="1"/>
</dbReference>
<protein>
    <recommendedName>
        <fullName evidence="5">Outer membrane lipoprotein</fullName>
    </recommendedName>
</protein>
<name>A0A1I1VDA1_9BACT</name>
<accession>A0A1I1VDA1</accession>
<evidence type="ECO:0000313" key="3">
    <source>
        <dbReference type="EMBL" id="SFD79948.1"/>
    </source>
</evidence>
<proteinExistence type="predicted"/>